<feature type="region of interest" description="Disordered" evidence="1">
    <location>
        <begin position="762"/>
        <end position="824"/>
    </location>
</feature>
<dbReference type="AlphaFoldDB" id="C3YT34"/>
<name>C3YT34_BRAFL</name>
<evidence type="ECO:0000313" key="3">
    <source>
        <dbReference type="EMBL" id="EEN56401.1"/>
    </source>
</evidence>
<feature type="compositionally biased region" description="Low complexity" evidence="1">
    <location>
        <begin position="125"/>
        <end position="140"/>
    </location>
</feature>
<dbReference type="InterPro" id="IPR046616">
    <property type="entry name" value="DUF6729"/>
</dbReference>
<organism>
    <name type="scientific">Branchiostoma floridae</name>
    <name type="common">Florida lancelet</name>
    <name type="synonym">Amphioxus</name>
    <dbReference type="NCBI Taxonomy" id="7739"/>
    <lineage>
        <taxon>Eukaryota</taxon>
        <taxon>Metazoa</taxon>
        <taxon>Chordata</taxon>
        <taxon>Cephalochordata</taxon>
        <taxon>Leptocardii</taxon>
        <taxon>Amphioxiformes</taxon>
        <taxon>Branchiostomatidae</taxon>
        <taxon>Branchiostoma</taxon>
    </lineage>
</organism>
<gene>
    <name evidence="3" type="ORF">BRAFLDRAFT_99580</name>
</gene>
<evidence type="ECO:0000256" key="1">
    <source>
        <dbReference type="SAM" id="MobiDB-lite"/>
    </source>
</evidence>
<feature type="compositionally biased region" description="Polar residues" evidence="1">
    <location>
        <begin position="88"/>
        <end position="120"/>
    </location>
</feature>
<dbReference type="InParanoid" id="C3YT34"/>
<reference evidence="3" key="1">
    <citation type="journal article" date="2008" name="Nature">
        <title>The amphioxus genome and the evolution of the chordate karyotype.</title>
        <authorList>
            <consortium name="US DOE Joint Genome Institute (JGI-PGF)"/>
            <person name="Putnam N.H."/>
            <person name="Butts T."/>
            <person name="Ferrier D.E.K."/>
            <person name="Furlong R.F."/>
            <person name="Hellsten U."/>
            <person name="Kawashima T."/>
            <person name="Robinson-Rechavi M."/>
            <person name="Shoguchi E."/>
            <person name="Terry A."/>
            <person name="Yu J.-K."/>
            <person name="Benito-Gutierrez E.L."/>
            <person name="Dubchak I."/>
            <person name="Garcia-Fernandez J."/>
            <person name="Gibson-Brown J.J."/>
            <person name="Grigoriev I.V."/>
            <person name="Horton A.C."/>
            <person name="de Jong P.J."/>
            <person name="Jurka J."/>
            <person name="Kapitonov V.V."/>
            <person name="Kohara Y."/>
            <person name="Kuroki Y."/>
            <person name="Lindquist E."/>
            <person name="Lucas S."/>
            <person name="Osoegawa K."/>
            <person name="Pennacchio L.A."/>
            <person name="Salamov A.A."/>
            <person name="Satou Y."/>
            <person name="Sauka-Spengler T."/>
            <person name="Schmutz J."/>
            <person name="Shin-I T."/>
            <person name="Toyoda A."/>
            <person name="Bronner-Fraser M."/>
            <person name="Fujiyama A."/>
            <person name="Holland L.Z."/>
            <person name="Holland P.W.H."/>
            <person name="Satoh N."/>
            <person name="Rokhsar D.S."/>
        </authorList>
    </citation>
    <scope>NUCLEOTIDE SEQUENCE [LARGE SCALE GENOMIC DNA]</scope>
    <source>
        <strain evidence="3">S238N-H82</strain>
        <tissue evidence="3">Testes</tissue>
    </source>
</reference>
<feature type="region of interest" description="Disordered" evidence="1">
    <location>
        <begin position="1"/>
        <end position="184"/>
    </location>
</feature>
<feature type="compositionally biased region" description="Polar residues" evidence="1">
    <location>
        <begin position="145"/>
        <end position="184"/>
    </location>
</feature>
<dbReference type="eggNOG" id="ENOG502QV3M">
    <property type="taxonomic scope" value="Eukaryota"/>
</dbReference>
<proteinExistence type="predicted"/>
<protein>
    <recommendedName>
        <fullName evidence="2">DUF6729 domain-containing protein</fullName>
    </recommendedName>
</protein>
<dbReference type="PANTHER" id="PTHR24401:SF29">
    <property type="entry name" value="SI:CH211-243P7.3-RELATED"/>
    <property type="match status" value="1"/>
</dbReference>
<feature type="compositionally biased region" description="Low complexity" evidence="1">
    <location>
        <begin position="66"/>
        <end position="83"/>
    </location>
</feature>
<dbReference type="Pfam" id="PF20499">
    <property type="entry name" value="DUF6729"/>
    <property type="match status" value="1"/>
</dbReference>
<feature type="compositionally biased region" description="Basic and acidic residues" evidence="1">
    <location>
        <begin position="762"/>
        <end position="777"/>
    </location>
</feature>
<accession>C3YT34</accession>
<feature type="compositionally biased region" description="Low complexity" evidence="1">
    <location>
        <begin position="9"/>
        <end position="29"/>
    </location>
</feature>
<evidence type="ECO:0000259" key="2">
    <source>
        <dbReference type="Pfam" id="PF20499"/>
    </source>
</evidence>
<sequence>MAQRKQLPTVQVTTSTSDKTTVTADKTVQNSTQGSQLISRSTLDTTTPSETNRQSKSSTEGSRFPTVQVTTSTSSSDKTTVTADKTEQNSTQGSQLTSRSTLHTTTPSETNRQSKSSTEGSRFPTVQVTTSTSDKTTVTADKTEQNSTQGSQLTSRSTLDTTTPSETNRQSKSSTEGSRLPTMQTQWETFLPKKLRNNISPADQAWIAQCLYDHNGKLRENLPNQNWYHPPSPQVPMGVPPDPNQYFRQRMFLWAPMRMWKIPLNCPKCKLQLSHSGIYTRAREVVDIDSRYYLVSLDYPRCNKCKVPYCPWSTDILNQLDAYHRSTFPAVLTKYAALDKRCVTLMKPRTQGNSSSLTQQALEEIHSEAWGKKCMHYLSDCELHKKGTQLTGLTCLYQAPPAYRPLPLAQWFEAVHTNEILGHEDEMKAIITSTYGRVLKMDSTKKVTKKLAGDVASSASWMTNISNEAGEVLNSVLTTGEGAGLQEVCQGIVKRYTNAHEPPPEVIYVDTHCCNDKDELIAIQYLLAQSGRGDLNPSVVRDDDVGNLLPELNLEEANEEDNVDATVCLAEHIRSENSEVVKSSDCLGHLPQVVMFSNRLGHLPQVVMFSNRLGHLPQVVMFLNRLSHLPQVKMTKLYMTHGQAAQCPSTNRVSECLCLRLMRKFDLPRNRPNDATGKRLPHVQSIVHTYGIVQQLLADSRVVQEKTNIVLVVINNTTVSAWMSDRQKRVDREALLKGTSLPASITTAEEPLAEAHQLPTEESAHGHEHMQFDEPENRQGQSAKRPRNSAPRGSAVPIPYLQGPVDSPTPPWFQGSTCTSHPAYQRVSPPPPYFQGSTPAYQFPHGYPPMHWPYYIPPQSTPPSSTNETQFLSSRHRDWRQRKAAMEDQERVARGEAPRKRYKSKEGGYRYICTLCQKQKCADTGHTQVKGKWYCPSLCITVEEWRESLKKD</sequence>
<feature type="domain" description="DUF6729" evidence="2">
    <location>
        <begin position="196"/>
        <end position="421"/>
    </location>
</feature>
<dbReference type="EMBL" id="GG666551">
    <property type="protein sequence ID" value="EEN56401.1"/>
    <property type="molecule type" value="Genomic_DNA"/>
</dbReference>
<feature type="compositionally biased region" description="Polar residues" evidence="1">
    <location>
        <begin position="30"/>
        <end position="61"/>
    </location>
</feature>
<dbReference type="PANTHER" id="PTHR24401">
    <property type="entry name" value="SI:CH211-243P7.3-RELATED"/>
    <property type="match status" value="1"/>
</dbReference>